<organism evidence="2 3">
    <name type="scientific">Butyrivibrio fibrisolvens</name>
    <dbReference type="NCBI Taxonomy" id="831"/>
    <lineage>
        <taxon>Bacteria</taxon>
        <taxon>Bacillati</taxon>
        <taxon>Bacillota</taxon>
        <taxon>Clostridia</taxon>
        <taxon>Lachnospirales</taxon>
        <taxon>Lachnospiraceae</taxon>
        <taxon>Butyrivibrio</taxon>
    </lineage>
</organism>
<gene>
    <name evidence="2" type="ORF">SAMN04487884_12573</name>
</gene>
<dbReference type="Pfam" id="PF13687">
    <property type="entry name" value="DUF4153"/>
    <property type="match status" value="1"/>
</dbReference>
<feature type="transmembrane region" description="Helical" evidence="1">
    <location>
        <begin position="110"/>
        <end position="128"/>
    </location>
</feature>
<dbReference type="AlphaFoldDB" id="A0A1H9VXN5"/>
<evidence type="ECO:0000313" key="3">
    <source>
        <dbReference type="Proteomes" id="UP000182584"/>
    </source>
</evidence>
<dbReference type="EMBL" id="FOGJ01000025">
    <property type="protein sequence ID" value="SES26254.1"/>
    <property type="molecule type" value="Genomic_DNA"/>
</dbReference>
<reference evidence="2 3" key="1">
    <citation type="submission" date="2016-10" db="EMBL/GenBank/DDBJ databases">
        <authorList>
            <person name="de Groot N.N."/>
        </authorList>
    </citation>
    <scope>NUCLEOTIDE SEQUENCE [LARGE SCALE GENOMIC DNA]</scope>
    <source>
        <strain evidence="2 3">AR40</strain>
    </source>
</reference>
<feature type="transmembrane region" description="Helical" evidence="1">
    <location>
        <begin position="239"/>
        <end position="258"/>
    </location>
</feature>
<proteinExistence type="predicted"/>
<evidence type="ECO:0008006" key="4">
    <source>
        <dbReference type="Google" id="ProtNLM"/>
    </source>
</evidence>
<feature type="transmembrane region" description="Helical" evidence="1">
    <location>
        <begin position="78"/>
        <end position="98"/>
    </location>
</feature>
<keyword evidence="1" id="KW-0472">Membrane</keyword>
<feature type="transmembrane region" description="Helical" evidence="1">
    <location>
        <begin position="175"/>
        <end position="195"/>
    </location>
</feature>
<dbReference type="Proteomes" id="UP000182584">
    <property type="component" value="Unassembled WGS sequence"/>
</dbReference>
<dbReference type="InterPro" id="IPR025291">
    <property type="entry name" value="DUF4153"/>
</dbReference>
<accession>A0A1H9VXN5</accession>
<feature type="transmembrane region" description="Helical" evidence="1">
    <location>
        <begin position="207"/>
        <end position="227"/>
    </location>
</feature>
<evidence type="ECO:0000313" key="2">
    <source>
        <dbReference type="EMBL" id="SES26254.1"/>
    </source>
</evidence>
<sequence length="478" mass="53981">MLTGIVTSVLNISAGGVNPSVITYRITSLTSKGFISGLYLSVVILYLCFIIFFCYKKSKESFEMYVAKAFCGVMKTELLYVILMIGSFLIIAIIDSLLFDMWDSYVTERVELFLLGFVAYPCAIVGISDTDHDISKFGKAILSYVFVSLLSIAYVIIYIYIFKIIITWTFPSNEVFRILTALFVFGIGIWTMAYGCTKGIIRKFVEFLPFLFIPFIVLQVMCLHLRISEYGFTTSRYLGMMLIIFELIYMVLYAIRFFGKKDVAANSLFIVSALTIVTLIVPVINASSVVTASQKSKIEKYLSYLDEADDAVIEDAMDAYDVINYEGGETGRKYLDNRLSQDQKDFLSEGYYHYERSEKIYINLTCYLVSEIDTSDVDNVFIIDKGISDDNGIDTSNVCIYASGSGELLATLDLKDMVDTLIEKDSEDVSPKEMIEITGKELITSEGYRLVLTSFTIWGERGEENKVTHMAIEGYLLK</sequence>
<feature type="transmembrane region" description="Helical" evidence="1">
    <location>
        <begin position="140"/>
        <end position="169"/>
    </location>
</feature>
<keyword evidence="1" id="KW-0812">Transmembrane</keyword>
<evidence type="ECO:0000256" key="1">
    <source>
        <dbReference type="SAM" id="Phobius"/>
    </source>
</evidence>
<keyword evidence="1" id="KW-1133">Transmembrane helix</keyword>
<feature type="transmembrane region" description="Helical" evidence="1">
    <location>
        <begin position="265"/>
        <end position="284"/>
    </location>
</feature>
<protein>
    <recommendedName>
        <fullName evidence="4">DUF4153 domain-containing protein</fullName>
    </recommendedName>
</protein>
<name>A0A1H9VXN5_BUTFI</name>
<feature type="transmembrane region" description="Helical" evidence="1">
    <location>
        <begin position="34"/>
        <end position="55"/>
    </location>
</feature>